<dbReference type="AlphaFoldDB" id="A0A0H2S3U0"/>
<accession>A0A0H2S3U0</accession>
<sequence length="274" mass="29671">MSGGDPEKNPRDDEGHISDQEWELRTGRAIDILQQTLPGFFTTGLVNTNFHLPLSGIHGLLDRNGKGKGRADEGLDEDFGIYSRNIRLEYTPPTALPAPFPRVLTLEGLSLYVASSAFVRHSMNALYTDLHVVARKVNVMDHSTLAQGKRRKAFTIGLLVSGMGRLGLGTSREAEWDVTATYEFSPASGLISKHIVNSIDPAPHETVFAALRSSLVKLGLVGQETAGREDAIPGKLDGAINSRLVSGLQLEPISTSNISNDSERRESGNTPNQS</sequence>
<dbReference type="InParanoid" id="A0A0H2S3U0"/>
<proteinExistence type="predicted"/>
<dbReference type="STRING" id="27342.A0A0H2S3U0"/>
<dbReference type="OrthoDB" id="1099063at2759"/>
<gene>
    <name evidence="2" type="ORF">SCHPADRAFT_818998</name>
</gene>
<dbReference type="Proteomes" id="UP000053477">
    <property type="component" value="Unassembled WGS sequence"/>
</dbReference>
<name>A0A0H2S3U0_9AGAM</name>
<evidence type="ECO:0000313" key="2">
    <source>
        <dbReference type="EMBL" id="KLO18900.1"/>
    </source>
</evidence>
<evidence type="ECO:0000256" key="1">
    <source>
        <dbReference type="SAM" id="MobiDB-lite"/>
    </source>
</evidence>
<dbReference type="EMBL" id="KQ085890">
    <property type="protein sequence ID" value="KLO18900.1"/>
    <property type="molecule type" value="Genomic_DNA"/>
</dbReference>
<evidence type="ECO:0000313" key="3">
    <source>
        <dbReference type="Proteomes" id="UP000053477"/>
    </source>
</evidence>
<protein>
    <submittedName>
        <fullName evidence="2">Uncharacterized protein</fullName>
    </submittedName>
</protein>
<feature type="region of interest" description="Disordered" evidence="1">
    <location>
        <begin position="254"/>
        <end position="274"/>
    </location>
</feature>
<reference evidence="2 3" key="1">
    <citation type="submission" date="2015-04" db="EMBL/GenBank/DDBJ databases">
        <title>Complete genome sequence of Schizopora paradoxa KUC8140, a cosmopolitan wood degrader in East Asia.</title>
        <authorList>
            <consortium name="DOE Joint Genome Institute"/>
            <person name="Min B."/>
            <person name="Park H."/>
            <person name="Jang Y."/>
            <person name="Kim J.-J."/>
            <person name="Kim K.H."/>
            <person name="Pangilinan J."/>
            <person name="Lipzen A."/>
            <person name="Riley R."/>
            <person name="Grigoriev I.V."/>
            <person name="Spatafora J.W."/>
            <person name="Choi I.-G."/>
        </authorList>
    </citation>
    <scope>NUCLEOTIDE SEQUENCE [LARGE SCALE GENOMIC DNA]</scope>
    <source>
        <strain evidence="2 3">KUC8140</strain>
    </source>
</reference>
<organism evidence="2 3">
    <name type="scientific">Schizopora paradoxa</name>
    <dbReference type="NCBI Taxonomy" id="27342"/>
    <lineage>
        <taxon>Eukaryota</taxon>
        <taxon>Fungi</taxon>
        <taxon>Dikarya</taxon>
        <taxon>Basidiomycota</taxon>
        <taxon>Agaricomycotina</taxon>
        <taxon>Agaricomycetes</taxon>
        <taxon>Hymenochaetales</taxon>
        <taxon>Schizoporaceae</taxon>
        <taxon>Schizopora</taxon>
    </lineage>
</organism>
<keyword evidence="3" id="KW-1185">Reference proteome</keyword>